<evidence type="ECO:0000313" key="2">
    <source>
        <dbReference type="EMBL" id="NGM20498.1"/>
    </source>
</evidence>
<evidence type="ECO:0000256" key="1">
    <source>
        <dbReference type="SAM" id="SignalP"/>
    </source>
</evidence>
<protein>
    <submittedName>
        <fullName evidence="2">Uncharacterized protein</fullName>
    </submittedName>
</protein>
<name>A0A6M1LJK2_9PROT</name>
<organism evidence="2 3">
    <name type="scientific">Falsiroseomonas algicola</name>
    <dbReference type="NCBI Taxonomy" id="2716930"/>
    <lineage>
        <taxon>Bacteria</taxon>
        <taxon>Pseudomonadati</taxon>
        <taxon>Pseudomonadota</taxon>
        <taxon>Alphaproteobacteria</taxon>
        <taxon>Acetobacterales</taxon>
        <taxon>Roseomonadaceae</taxon>
        <taxon>Falsiroseomonas</taxon>
    </lineage>
</organism>
<keyword evidence="3" id="KW-1185">Reference proteome</keyword>
<feature type="signal peptide" evidence="1">
    <location>
        <begin position="1"/>
        <end position="22"/>
    </location>
</feature>
<accession>A0A6M1LJK2</accession>
<gene>
    <name evidence="2" type="ORF">G3576_10770</name>
</gene>
<keyword evidence="1" id="KW-0732">Signal</keyword>
<proteinExistence type="predicted"/>
<dbReference type="RefSeq" id="WP_164694383.1">
    <property type="nucleotide sequence ID" value="NZ_JAAIKB010000003.1"/>
</dbReference>
<evidence type="ECO:0000313" key="3">
    <source>
        <dbReference type="Proteomes" id="UP000475385"/>
    </source>
</evidence>
<sequence>MPRLAWLVALMMLGAQVPGVLAQDTAAAPPPPAAPPGDAVPADGFPALRVLAVARQVELDMSAAEAVSVLVDGGLVIDQQRDLPPDGLSRLILAVPDDDDCMPRGAQLVCPSVRVFLINDPQRGHRVTRVEAYQRVDTRLTVAQVFEQAATAMGPALQTEMWPEQVRGGSVVVWRQRWREDLADGPSTEVIATQDPPDRPVFGMADPNSRATGIGVVIANVDVEGSFASVRRRLRIPPQR</sequence>
<reference evidence="2 3" key="2">
    <citation type="submission" date="2020-03" db="EMBL/GenBank/DDBJ databases">
        <title>Roseomonas stagni sp. nov., isolated from pond water in Japan.</title>
        <authorList>
            <person name="Furuhata K."/>
            <person name="Miyamoto H."/>
            <person name="Goto K."/>
        </authorList>
    </citation>
    <scope>NUCLEOTIDE SEQUENCE [LARGE SCALE GENOMIC DNA]</scope>
    <source>
        <strain evidence="2 3">PeD5</strain>
    </source>
</reference>
<reference evidence="2 3" key="1">
    <citation type="submission" date="2020-02" db="EMBL/GenBank/DDBJ databases">
        <authorList>
            <person name="Kim H.M."/>
            <person name="Jeon C.O."/>
        </authorList>
    </citation>
    <scope>NUCLEOTIDE SEQUENCE [LARGE SCALE GENOMIC DNA]</scope>
    <source>
        <strain evidence="2 3">PeD5</strain>
    </source>
</reference>
<dbReference type="AlphaFoldDB" id="A0A6M1LJK2"/>
<feature type="chain" id="PRO_5026694521" evidence="1">
    <location>
        <begin position="23"/>
        <end position="240"/>
    </location>
</feature>
<dbReference type="Proteomes" id="UP000475385">
    <property type="component" value="Unassembled WGS sequence"/>
</dbReference>
<comment type="caution">
    <text evidence="2">The sequence shown here is derived from an EMBL/GenBank/DDBJ whole genome shotgun (WGS) entry which is preliminary data.</text>
</comment>
<dbReference type="EMBL" id="JAAIKB010000003">
    <property type="protein sequence ID" value="NGM20498.1"/>
    <property type="molecule type" value="Genomic_DNA"/>
</dbReference>